<feature type="non-terminal residue" evidence="9">
    <location>
        <position position="531"/>
    </location>
</feature>
<evidence type="ECO:0000256" key="4">
    <source>
        <dbReference type="ARBA" id="ARBA00022801"/>
    </source>
</evidence>
<keyword evidence="3" id="KW-0479">Metal-binding</keyword>
<evidence type="ECO:0000256" key="7">
    <source>
        <dbReference type="SAM" id="SignalP"/>
    </source>
</evidence>
<dbReference type="InterPro" id="IPR000917">
    <property type="entry name" value="Sulfatase_N"/>
</dbReference>
<dbReference type="PROSITE" id="PS00149">
    <property type="entry name" value="SULFATASE_2"/>
    <property type="match status" value="1"/>
</dbReference>
<dbReference type="InterPro" id="IPR047115">
    <property type="entry name" value="ARSB"/>
</dbReference>
<dbReference type="Gene3D" id="3.30.1120.10">
    <property type="match status" value="1"/>
</dbReference>
<dbReference type="InterPro" id="IPR017850">
    <property type="entry name" value="Alkaline_phosphatase_core_sf"/>
</dbReference>
<feature type="signal peptide" evidence="7">
    <location>
        <begin position="1"/>
        <end position="15"/>
    </location>
</feature>
<organism evidence="9">
    <name type="scientific">Amblyomma maculatum</name>
    <name type="common">Gulf Coast tick</name>
    <dbReference type="NCBI Taxonomy" id="34609"/>
    <lineage>
        <taxon>Eukaryota</taxon>
        <taxon>Metazoa</taxon>
        <taxon>Ecdysozoa</taxon>
        <taxon>Arthropoda</taxon>
        <taxon>Chelicerata</taxon>
        <taxon>Arachnida</taxon>
        <taxon>Acari</taxon>
        <taxon>Parasitiformes</taxon>
        <taxon>Ixodida</taxon>
        <taxon>Ixodoidea</taxon>
        <taxon>Ixodidae</taxon>
        <taxon>Amblyomminae</taxon>
        <taxon>Amblyomma</taxon>
    </lineage>
</organism>
<keyword evidence="4" id="KW-0378">Hydrolase</keyword>
<comment type="similarity">
    <text evidence="2">Belongs to the sulfatase family.</text>
</comment>
<evidence type="ECO:0000256" key="3">
    <source>
        <dbReference type="ARBA" id="ARBA00022723"/>
    </source>
</evidence>
<evidence type="ECO:0000256" key="1">
    <source>
        <dbReference type="ARBA" id="ARBA00001913"/>
    </source>
</evidence>
<reference evidence="9" key="1">
    <citation type="journal article" date="2011" name="PLoS ONE">
        <title>A deep insight into the sialotranscriptome of the gulf coast tick, Amblyomma maculatum.</title>
        <authorList>
            <person name="Karim S."/>
            <person name="Singh P."/>
            <person name="Ribeiro J.M."/>
        </authorList>
    </citation>
    <scope>NUCLEOTIDE SEQUENCE</scope>
    <source>
        <tissue evidence="9">Salivary gland</tissue>
    </source>
</reference>
<accession>G3MF51</accession>
<dbReference type="EMBL" id="JO840502">
    <property type="protein sequence ID" value="AEO32119.1"/>
    <property type="molecule type" value="mRNA"/>
</dbReference>
<keyword evidence="7" id="KW-0732">Signal</keyword>
<evidence type="ECO:0000256" key="2">
    <source>
        <dbReference type="ARBA" id="ARBA00008779"/>
    </source>
</evidence>
<keyword evidence="5" id="KW-0106">Calcium</keyword>
<protein>
    <recommendedName>
        <fullName evidence="8">Sulfatase N-terminal domain-containing protein</fullName>
    </recommendedName>
</protein>
<dbReference type="GO" id="GO:0046872">
    <property type="term" value="F:metal ion binding"/>
    <property type="evidence" value="ECO:0007669"/>
    <property type="project" value="UniProtKB-KW"/>
</dbReference>
<dbReference type="SUPFAM" id="SSF53649">
    <property type="entry name" value="Alkaline phosphatase-like"/>
    <property type="match status" value="1"/>
</dbReference>
<evidence type="ECO:0000256" key="5">
    <source>
        <dbReference type="ARBA" id="ARBA00022837"/>
    </source>
</evidence>
<dbReference type="InterPro" id="IPR024607">
    <property type="entry name" value="Sulfatase_CS"/>
</dbReference>
<comment type="cofactor">
    <cofactor evidence="1">
        <name>Ca(2+)</name>
        <dbReference type="ChEBI" id="CHEBI:29108"/>
    </cofactor>
</comment>
<sequence>MLSWLLFISVACVAGSSVKTPFRKPPHIVFILVDDLGWADTSLHGSAQIPTPNLDALASTGVLLNNYYVQPLCSPSRGALMTGLYPAHNGIRMPLVGAQVAGLPLQFKILPEHLKDLGYETHIVGKWHLGYFNLNYTPTYRGFDTFFGFHNGPIDYYRGIMEQEGHVGLDFWNGTSALPLKERTYATARLQNHAKSIIANRNTSKPLFLYLAHQAVHSVYSPEFLQAPVENTKKFPYIRDSSRKILAGMMDALDQSVGELVEELEKAGILEDTILVFSTDNGGHPYTRADPNRGFNWPLRGIKGTVWEGGIRGTAFIWSPRLEVSRRVSTQLMHISDWLPTLYSAAGGDVQTLGPLDGIDMWQSLSTGGPSPRIEVLLEFNNETDRAALRYLNHKIVLGTFSDEVSKRYEVIGGVRPGIDLDALQRNSKAGRVLKRFYGNPQLFLHGFDKSWRRRATVRCNEHGRTNFNSSSKVFLFDLESDPCELRNLADSNVTLLTDLFVKLGAYLRTLRPEINKEIDPKGFPENNHGV</sequence>
<dbReference type="Pfam" id="PF00884">
    <property type="entry name" value="Sulfatase"/>
    <property type="match status" value="1"/>
</dbReference>
<dbReference type="PANTHER" id="PTHR10342:SF273">
    <property type="entry name" value="RE14504P"/>
    <property type="match status" value="1"/>
</dbReference>
<name>G3MF51_AMBMU</name>
<keyword evidence="6" id="KW-0325">Glycoprotein</keyword>
<dbReference type="PROSITE" id="PS00523">
    <property type="entry name" value="SULFATASE_1"/>
    <property type="match status" value="1"/>
</dbReference>
<proteinExistence type="evidence at transcript level"/>
<feature type="domain" description="Sulfatase N-terminal" evidence="8">
    <location>
        <begin position="26"/>
        <end position="347"/>
    </location>
</feature>
<evidence type="ECO:0000256" key="6">
    <source>
        <dbReference type="ARBA" id="ARBA00023180"/>
    </source>
</evidence>
<feature type="chain" id="PRO_5012294036" description="Sulfatase N-terminal domain-containing protein" evidence="7">
    <location>
        <begin position="16"/>
        <end position="531"/>
    </location>
</feature>
<dbReference type="GO" id="GO:0008484">
    <property type="term" value="F:sulfuric ester hydrolase activity"/>
    <property type="evidence" value="ECO:0007669"/>
    <property type="project" value="InterPro"/>
</dbReference>
<evidence type="ECO:0000313" key="9">
    <source>
        <dbReference type="EMBL" id="AEO32119.1"/>
    </source>
</evidence>
<dbReference type="AlphaFoldDB" id="G3MF51"/>
<dbReference type="CDD" id="cd16029">
    <property type="entry name" value="4-S"/>
    <property type="match status" value="1"/>
</dbReference>
<dbReference type="PANTHER" id="PTHR10342">
    <property type="entry name" value="ARYLSULFATASE"/>
    <property type="match status" value="1"/>
</dbReference>
<evidence type="ECO:0000259" key="8">
    <source>
        <dbReference type="Pfam" id="PF00884"/>
    </source>
</evidence>
<dbReference type="Gene3D" id="3.40.720.10">
    <property type="entry name" value="Alkaline Phosphatase, subunit A"/>
    <property type="match status" value="1"/>
</dbReference>